<dbReference type="FunFam" id="3.40.5.10:FF:000003">
    <property type="entry name" value="50S ribosomal protein L9"/>
    <property type="match status" value="1"/>
</dbReference>
<keyword evidence="2 7" id="KW-0699">rRNA-binding</keyword>
<gene>
    <name evidence="7" type="primary">rplI</name>
    <name evidence="9" type="ORF">ABR60_03255</name>
</gene>
<keyword evidence="4 7" id="KW-0689">Ribosomal protein</keyword>
<dbReference type="InterPro" id="IPR020070">
    <property type="entry name" value="Ribosomal_bL9_N"/>
</dbReference>
<dbReference type="GO" id="GO:0006412">
    <property type="term" value="P:translation"/>
    <property type="evidence" value="ECO:0007669"/>
    <property type="project" value="UniProtKB-UniRule"/>
</dbReference>
<dbReference type="Pfam" id="PF03948">
    <property type="entry name" value="Ribosomal_L9_C"/>
    <property type="match status" value="1"/>
</dbReference>
<organism evidence="9 10">
    <name type="scientific">Actinobacteria bacterium BACL2 MAG-120802-bin41</name>
    <dbReference type="NCBI Taxonomy" id="1655568"/>
    <lineage>
        <taxon>Bacteria</taxon>
        <taxon>Bacillati</taxon>
        <taxon>Actinomycetota</taxon>
        <taxon>Actinomycetes</taxon>
        <taxon>Actinomycetes incertae sedis</taxon>
        <taxon>ac1 cluster</taxon>
    </lineage>
</organism>
<dbReference type="NCBIfam" id="TIGR00158">
    <property type="entry name" value="L9"/>
    <property type="match status" value="1"/>
</dbReference>
<dbReference type="InterPro" id="IPR020069">
    <property type="entry name" value="Ribosomal_bL9_C"/>
</dbReference>
<keyword evidence="5 7" id="KW-0687">Ribonucleoprotein</keyword>
<dbReference type="AlphaFoldDB" id="A0A0R2NY85"/>
<reference evidence="9 10" key="1">
    <citation type="submission" date="2015-10" db="EMBL/GenBank/DDBJ databases">
        <title>Metagenome-Assembled Genomes uncover a global brackish microbiome.</title>
        <authorList>
            <person name="Hugerth L.W."/>
            <person name="Larsson J."/>
            <person name="Alneberg J."/>
            <person name="Lindh M.V."/>
            <person name="Legrand C."/>
            <person name="Pinhassi J."/>
            <person name="Andersson A.F."/>
        </authorList>
    </citation>
    <scope>NUCLEOTIDE SEQUENCE [LARGE SCALE GENOMIC DNA]</scope>
    <source>
        <strain evidence="9">BACL2 MAG-120802-bin41</strain>
    </source>
</reference>
<dbReference type="GO" id="GO:0019843">
    <property type="term" value="F:rRNA binding"/>
    <property type="evidence" value="ECO:0007669"/>
    <property type="project" value="UniProtKB-UniRule"/>
</dbReference>
<dbReference type="GO" id="GO:0003735">
    <property type="term" value="F:structural constituent of ribosome"/>
    <property type="evidence" value="ECO:0007669"/>
    <property type="project" value="InterPro"/>
</dbReference>
<dbReference type="PANTHER" id="PTHR21368">
    <property type="entry name" value="50S RIBOSOMAL PROTEIN L9"/>
    <property type="match status" value="1"/>
</dbReference>
<evidence type="ECO:0000313" key="9">
    <source>
        <dbReference type="EMBL" id="KRO30873.1"/>
    </source>
</evidence>
<evidence type="ECO:0000313" key="10">
    <source>
        <dbReference type="Proteomes" id="UP000053941"/>
    </source>
</evidence>
<proteinExistence type="inferred from homology"/>
<sequence>MKLILTREVAGLGNPGDVVNVKDGYARNFLLPRGSAIAWSKGGESQIDGIRKARQNREIRDKDHANEIKAKLEEANLEIKAKVGATGRLFGSVTEKDIALVIKSATGIDVDRHKIKLVKHVKNLGKHSARVSLMTGVAANITVNVVE</sequence>
<dbReference type="Gene3D" id="3.40.5.10">
    <property type="entry name" value="Ribosomal protein L9, N-terminal domain"/>
    <property type="match status" value="1"/>
</dbReference>
<dbReference type="InterPro" id="IPR020594">
    <property type="entry name" value="Ribosomal_bL9_bac/chp"/>
</dbReference>
<evidence type="ECO:0000256" key="5">
    <source>
        <dbReference type="ARBA" id="ARBA00023274"/>
    </source>
</evidence>
<comment type="function">
    <text evidence="7">Binds to the 23S rRNA.</text>
</comment>
<dbReference type="GO" id="GO:0005840">
    <property type="term" value="C:ribosome"/>
    <property type="evidence" value="ECO:0007669"/>
    <property type="project" value="UniProtKB-KW"/>
</dbReference>
<evidence type="ECO:0000256" key="3">
    <source>
        <dbReference type="ARBA" id="ARBA00022884"/>
    </source>
</evidence>
<dbReference type="Pfam" id="PF01281">
    <property type="entry name" value="Ribosomal_L9_N"/>
    <property type="match status" value="1"/>
</dbReference>
<evidence type="ECO:0000256" key="4">
    <source>
        <dbReference type="ARBA" id="ARBA00022980"/>
    </source>
</evidence>
<dbReference type="InterPro" id="IPR036791">
    <property type="entry name" value="Ribosomal_bL9_C_sf"/>
</dbReference>
<dbReference type="InterPro" id="IPR036935">
    <property type="entry name" value="Ribosomal_bL9_N_sf"/>
</dbReference>
<evidence type="ECO:0000259" key="8">
    <source>
        <dbReference type="PROSITE" id="PS00651"/>
    </source>
</evidence>
<accession>A0A0R2NY85</accession>
<evidence type="ECO:0000256" key="6">
    <source>
        <dbReference type="ARBA" id="ARBA00035292"/>
    </source>
</evidence>
<dbReference type="Gene3D" id="3.10.430.100">
    <property type="entry name" value="Ribosomal protein L9, C-terminal domain"/>
    <property type="match status" value="1"/>
</dbReference>
<dbReference type="EMBL" id="LIAS01000048">
    <property type="protein sequence ID" value="KRO30873.1"/>
    <property type="molecule type" value="Genomic_DNA"/>
</dbReference>
<dbReference type="SUPFAM" id="SSF55658">
    <property type="entry name" value="L9 N-domain-like"/>
    <property type="match status" value="1"/>
</dbReference>
<comment type="caution">
    <text evidence="9">The sequence shown here is derived from an EMBL/GenBank/DDBJ whole genome shotgun (WGS) entry which is preliminary data.</text>
</comment>
<comment type="similarity">
    <text evidence="1 7">Belongs to the bacterial ribosomal protein bL9 family.</text>
</comment>
<dbReference type="InterPro" id="IPR009027">
    <property type="entry name" value="Ribosomal_bL9/RNase_H1_N"/>
</dbReference>
<dbReference type="InterPro" id="IPR000244">
    <property type="entry name" value="Ribosomal_bL9"/>
</dbReference>
<keyword evidence="3 7" id="KW-0694">RNA-binding</keyword>
<evidence type="ECO:0000256" key="1">
    <source>
        <dbReference type="ARBA" id="ARBA00010605"/>
    </source>
</evidence>
<feature type="domain" description="Ribosomal protein L9" evidence="8">
    <location>
        <begin position="13"/>
        <end position="40"/>
    </location>
</feature>
<evidence type="ECO:0000256" key="7">
    <source>
        <dbReference type="HAMAP-Rule" id="MF_00503"/>
    </source>
</evidence>
<name>A0A0R2NY85_9ACTN</name>
<evidence type="ECO:0000256" key="2">
    <source>
        <dbReference type="ARBA" id="ARBA00022730"/>
    </source>
</evidence>
<dbReference type="HAMAP" id="MF_00503">
    <property type="entry name" value="Ribosomal_bL9"/>
    <property type="match status" value="1"/>
</dbReference>
<dbReference type="GO" id="GO:1990904">
    <property type="term" value="C:ribonucleoprotein complex"/>
    <property type="evidence" value="ECO:0007669"/>
    <property type="project" value="UniProtKB-KW"/>
</dbReference>
<dbReference type="PROSITE" id="PS00651">
    <property type="entry name" value="RIBOSOMAL_L9"/>
    <property type="match status" value="1"/>
</dbReference>
<dbReference type="Proteomes" id="UP000053941">
    <property type="component" value="Unassembled WGS sequence"/>
</dbReference>
<dbReference type="SUPFAM" id="SSF55653">
    <property type="entry name" value="Ribosomal protein L9 C-domain"/>
    <property type="match status" value="1"/>
</dbReference>
<protein>
    <recommendedName>
        <fullName evidence="6 7">Large ribosomal subunit protein bL9</fullName>
    </recommendedName>
</protein>